<dbReference type="EMBL" id="FMYF01000004">
    <property type="protein sequence ID" value="SDB82501.1"/>
    <property type="molecule type" value="Genomic_DNA"/>
</dbReference>
<feature type="region of interest" description="Disordered" evidence="1">
    <location>
        <begin position="204"/>
        <end position="267"/>
    </location>
</feature>
<protein>
    <recommendedName>
        <fullName evidence="5">Capsular polysaccharide biosynthesis protein</fullName>
    </recommendedName>
</protein>
<dbReference type="OrthoDB" id="3695950at2"/>
<evidence type="ECO:0000256" key="2">
    <source>
        <dbReference type="SAM" id="Phobius"/>
    </source>
</evidence>
<evidence type="ECO:0000313" key="4">
    <source>
        <dbReference type="Proteomes" id="UP000199086"/>
    </source>
</evidence>
<keyword evidence="2" id="KW-0812">Transmembrane</keyword>
<dbReference type="AlphaFoldDB" id="A0A1G6GKG7"/>
<organism evidence="3 4">
    <name type="scientific">Raineyella antarctica</name>
    <dbReference type="NCBI Taxonomy" id="1577474"/>
    <lineage>
        <taxon>Bacteria</taxon>
        <taxon>Bacillati</taxon>
        <taxon>Actinomycetota</taxon>
        <taxon>Actinomycetes</taxon>
        <taxon>Propionibacteriales</taxon>
        <taxon>Propionibacteriaceae</taxon>
        <taxon>Raineyella</taxon>
    </lineage>
</organism>
<dbReference type="RefSeq" id="WP_092608329.1">
    <property type="nucleotide sequence ID" value="NZ_FMYF01000004.1"/>
</dbReference>
<accession>A0A1G6GKG7</accession>
<proteinExistence type="predicted"/>
<evidence type="ECO:0008006" key="5">
    <source>
        <dbReference type="Google" id="ProtNLM"/>
    </source>
</evidence>
<gene>
    <name evidence="3" type="ORF">GA0111570_1046</name>
</gene>
<feature type="transmembrane region" description="Helical" evidence="2">
    <location>
        <begin position="12"/>
        <end position="32"/>
    </location>
</feature>
<reference evidence="3 4" key="1">
    <citation type="submission" date="2016-06" db="EMBL/GenBank/DDBJ databases">
        <authorList>
            <person name="Olsen C.W."/>
            <person name="Carey S."/>
            <person name="Hinshaw L."/>
            <person name="Karasin A.I."/>
        </authorList>
    </citation>
    <scope>NUCLEOTIDE SEQUENCE [LARGE SCALE GENOMIC DNA]</scope>
    <source>
        <strain evidence="3 4">LZ-22</strain>
    </source>
</reference>
<keyword evidence="2" id="KW-1133">Transmembrane helix</keyword>
<keyword evidence="4" id="KW-1185">Reference proteome</keyword>
<keyword evidence="2" id="KW-0472">Membrane</keyword>
<name>A0A1G6GKG7_9ACTN</name>
<evidence type="ECO:0000313" key="3">
    <source>
        <dbReference type="EMBL" id="SDB82501.1"/>
    </source>
</evidence>
<dbReference type="Proteomes" id="UP000199086">
    <property type="component" value="Unassembled WGS sequence"/>
</dbReference>
<feature type="transmembrane region" description="Helical" evidence="2">
    <location>
        <begin position="172"/>
        <end position="196"/>
    </location>
</feature>
<evidence type="ECO:0000256" key="1">
    <source>
        <dbReference type="SAM" id="MobiDB-lite"/>
    </source>
</evidence>
<sequence>MNFEDSMRVLLRRWYIVLIGLLVTMTGTYLTYQAIPPRFTSEARVLLMPPSESVGKNGNPFLYLGGMGQALDVLTQLSSAADVVDPITHRHPGSEYSVEPDRTTSAPVVHIVVTGGDPHEVSSMQSEALTSVETTLAAMQNKVGLSDGLKIRTMLLVADPEPSMDTKARLRMALVVAGAGGVGTLIMTSMLDGVILRRRPRRAALPGSPVPDIRRSDLGAQAVERGMDGENIVPQSPAPADVRSSPPGSEMPGALEAPVTAGKGSLS</sequence>
<dbReference type="STRING" id="1577474.GA0111570_1046"/>